<keyword evidence="2" id="KW-1185">Reference proteome</keyword>
<dbReference type="EMBL" id="CM002926">
    <property type="protein sequence ID" value="KGN51380.1"/>
    <property type="molecule type" value="Genomic_DNA"/>
</dbReference>
<reference evidence="1 2" key="3">
    <citation type="journal article" date="2010" name="BMC Genomics">
        <title>Transcriptome sequencing and comparative analysis of cucumber flowers with different sex types.</title>
        <authorList>
            <person name="Guo S."/>
            <person name="Zheng Y."/>
            <person name="Joung J.G."/>
            <person name="Liu S."/>
            <person name="Zhang Z."/>
            <person name="Crasta O.R."/>
            <person name="Sobral B.W."/>
            <person name="Xu Y."/>
            <person name="Huang S."/>
            <person name="Fei Z."/>
        </authorList>
    </citation>
    <scope>NUCLEOTIDE SEQUENCE [LARGE SCALE GENOMIC DNA]</scope>
    <source>
        <strain evidence="2">cv. 9930</strain>
    </source>
</reference>
<reference evidence="1 2" key="4">
    <citation type="journal article" date="2011" name="BMC Genomics">
        <title>RNA-Seq improves annotation of protein-coding genes in the cucumber genome.</title>
        <authorList>
            <person name="Li Z."/>
            <person name="Zhang Z."/>
            <person name="Yan P."/>
            <person name="Huang S."/>
            <person name="Fei Z."/>
            <person name="Lin K."/>
        </authorList>
    </citation>
    <scope>NUCLEOTIDE SEQUENCE [LARGE SCALE GENOMIC DNA]</scope>
    <source>
        <strain evidence="2">cv. 9930</strain>
    </source>
</reference>
<reference evidence="1 2" key="1">
    <citation type="journal article" date="2009" name="Nat. Genet.">
        <title>The genome of the cucumber, Cucumis sativus L.</title>
        <authorList>
            <person name="Huang S."/>
            <person name="Li R."/>
            <person name="Zhang Z."/>
            <person name="Li L."/>
            <person name="Gu X."/>
            <person name="Fan W."/>
            <person name="Lucas W.J."/>
            <person name="Wang X."/>
            <person name="Xie B."/>
            <person name="Ni P."/>
            <person name="Ren Y."/>
            <person name="Zhu H."/>
            <person name="Li J."/>
            <person name="Lin K."/>
            <person name="Jin W."/>
            <person name="Fei Z."/>
            <person name="Li G."/>
            <person name="Staub J."/>
            <person name="Kilian A."/>
            <person name="van der Vossen E.A."/>
            <person name="Wu Y."/>
            <person name="Guo J."/>
            <person name="He J."/>
            <person name="Jia Z."/>
            <person name="Ren Y."/>
            <person name="Tian G."/>
            <person name="Lu Y."/>
            <person name="Ruan J."/>
            <person name="Qian W."/>
            <person name="Wang M."/>
            <person name="Huang Q."/>
            <person name="Li B."/>
            <person name="Xuan Z."/>
            <person name="Cao J."/>
            <person name="Asan"/>
            <person name="Wu Z."/>
            <person name="Zhang J."/>
            <person name="Cai Q."/>
            <person name="Bai Y."/>
            <person name="Zhao B."/>
            <person name="Han Y."/>
            <person name="Li Y."/>
            <person name="Li X."/>
            <person name="Wang S."/>
            <person name="Shi Q."/>
            <person name="Liu S."/>
            <person name="Cho W.K."/>
            <person name="Kim J.Y."/>
            <person name="Xu Y."/>
            <person name="Heller-Uszynska K."/>
            <person name="Miao H."/>
            <person name="Cheng Z."/>
            <person name="Zhang S."/>
            <person name="Wu J."/>
            <person name="Yang Y."/>
            <person name="Kang H."/>
            <person name="Li M."/>
            <person name="Liang H."/>
            <person name="Ren X."/>
            <person name="Shi Z."/>
            <person name="Wen M."/>
            <person name="Jian M."/>
            <person name="Yang H."/>
            <person name="Zhang G."/>
            <person name="Yang Z."/>
            <person name="Chen R."/>
            <person name="Liu S."/>
            <person name="Li J."/>
            <person name="Ma L."/>
            <person name="Liu H."/>
            <person name="Zhou Y."/>
            <person name="Zhao J."/>
            <person name="Fang X."/>
            <person name="Li G."/>
            <person name="Fang L."/>
            <person name="Li Y."/>
            <person name="Liu D."/>
            <person name="Zheng H."/>
            <person name="Zhang Y."/>
            <person name="Qin N."/>
            <person name="Li Z."/>
            <person name="Yang G."/>
            <person name="Yang S."/>
            <person name="Bolund L."/>
            <person name="Kristiansen K."/>
            <person name="Zheng H."/>
            <person name="Li S."/>
            <person name="Zhang X."/>
            <person name="Yang H."/>
            <person name="Wang J."/>
            <person name="Sun R."/>
            <person name="Zhang B."/>
            <person name="Jiang S."/>
            <person name="Wang J."/>
            <person name="Du Y."/>
            <person name="Li S."/>
        </authorList>
    </citation>
    <scope>NUCLEOTIDE SEQUENCE [LARGE SCALE GENOMIC DNA]</scope>
    <source>
        <strain evidence="2">cv. 9930</strain>
    </source>
</reference>
<evidence type="ECO:0000313" key="2">
    <source>
        <dbReference type="Proteomes" id="UP000029981"/>
    </source>
</evidence>
<accession>A0A0A0KP29</accession>
<name>A0A0A0KP29_CUCSA</name>
<dbReference type="Proteomes" id="UP000029981">
    <property type="component" value="Chromosome 5"/>
</dbReference>
<proteinExistence type="predicted"/>
<sequence>MTTVPSVRGAKFRALVTLQSQWKSAMTISLHLKGIWRLWAINRQVGIVGMGQMTTTGAWRIFGQCNYLIEMFTERNNLNYLVFGLNHV</sequence>
<dbReference type="Gramene" id="KGN51380">
    <property type="protein sequence ID" value="KGN51380"/>
    <property type="gene ID" value="Csa_5G524730"/>
</dbReference>
<reference evidence="1 2" key="2">
    <citation type="journal article" date="2009" name="PLoS ONE">
        <title>An integrated genetic and cytogenetic map of the cucumber genome.</title>
        <authorList>
            <person name="Ren Y."/>
            <person name="Zhang Z."/>
            <person name="Liu J."/>
            <person name="Staub J.E."/>
            <person name="Han Y."/>
            <person name="Cheng Z."/>
            <person name="Li X."/>
            <person name="Lu J."/>
            <person name="Miao H."/>
            <person name="Kang H."/>
            <person name="Xie B."/>
            <person name="Gu X."/>
            <person name="Wang X."/>
            <person name="Du Y."/>
            <person name="Jin W."/>
            <person name="Huang S."/>
        </authorList>
    </citation>
    <scope>NUCLEOTIDE SEQUENCE [LARGE SCALE GENOMIC DNA]</scope>
    <source>
        <strain evidence="2">cv. 9930</strain>
    </source>
</reference>
<protein>
    <submittedName>
        <fullName evidence="1">Uncharacterized protein</fullName>
    </submittedName>
</protein>
<organism evidence="1 2">
    <name type="scientific">Cucumis sativus</name>
    <name type="common">Cucumber</name>
    <dbReference type="NCBI Taxonomy" id="3659"/>
    <lineage>
        <taxon>Eukaryota</taxon>
        <taxon>Viridiplantae</taxon>
        <taxon>Streptophyta</taxon>
        <taxon>Embryophyta</taxon>
        <taxon>Tracheophyta</taxon>
        <taxon>Spermatophyta</taxon>
        <taxon>Magnoliopsida</taxon>
        <taxon>eudicotyledons</taxon>
        <taxon>Gunneridae</taxon>
        <taxon>Pentapetalae</taxon>
        <taxon>rosids</taxon>
        <taxon>fabids</taxon>
        <taxon>Cucurbitales</taxon>
        <taxon>Cucurbitaceae</taxon>
        <taxon>Benincaseae</taxon>
        <taxon>Cucumis</taxon>
    </lineage>
</organism>
<gene>
    <name evidence="1" type="ORF">Csa_5G524730</name>
</gene>
<dbReference type="AlphaFoldDB" id="A0A0A0KP29"/>
<evidence type="ECO:0000313" key="1">
    <source>
        <dbReference type="EMBL" id="KGN51380.1"/>
    </source>
</evidence>